<dbReference type="RefSeq" id="XP_010480854.2">
    <property type="nucleotide sequence ID" value="XM_010482552.2"/>
</dbReference>
<dbReference type="GeneID" id="104759642"/>
<sequence length="153" mass="17026">MLKKSVKHSIMVDGNGILHPREFGLACHLGVLSHLPTIGVGKNLHHVDGLNQSEVRLQLKENEYEQVITLVGNSGFTWGVGFRPTLSSLKPIYISVGHRISLDSAVEIVKMTCNYRVPEPIRQADMRSRAYLQKHQTEPFKSTWTATTGSGSF</sequence>
<comment type="subcellular location">
    <subcellularLocation>
        <location evidence="1">Cytoplasm</location>
    </subcellularLocation>
</comment>
<dbReference type="PANTHER" id="PTHR28511">
    <property type="entry name" value="ENDONUCLEASE V"/>
    <property type="match status" value="1"/>
</dbReference>
<keyword evidence="5" id="KW-0378">Hydrolase</keyword>
<dbReference type="Pfam" id="PF04493">
    <property type="entry name" value="Endonuclease_5"/>
    <property type="match status" value="1"/>
</dbReference>
<dbReference type="PANTHER" id="PTHR28511:SF1">
    <property type="entry name" value="ENDONUCLEASE V"/>
    <property type="match status" value="1"/>
</dbReference>
<evidence type="ECO:0000313" key="6">
    <source>
        <dbReference type="Proteomes" id="UP000694864"/>
    </source>
</evidence>
<evidence type="ECO:0000313" key="7">
    <source>
        <dbReference type="RefSeq" id="XP_010480854.2"/>
    </source>
</evidence>
<organism evidence="6 7">
    <name type="scientific">Camelina sativa</name>
    <name type="common">False flax</name>
    <name type="synonym">Myagrum sativum</name>
    <dbReference type="NCBI Taxonomy" id="90675"/>
    <lineage>
        <taxon>Eukaryota</taxon>
        <taxon>Viridiplantae</taxon>
        <taxon>Streptophyta</taxon>
        <taxon>Embryophyta</taxon>
        <taxon>Tracheophyta</taxon>
        <taxon>Spermatophyta</taxon>
        <taxon>Magnoliopsida</taxon>
        <taxon>eudicotyledons</taxon>
        <taxon>Gunneridae</taxon>
        <taxon>Pentapetalae</taxon>
        <taxon>rosids</taxon>
        <taxon>malvids</taxon>
        <taxon>Brassicales</taxon>
        <taxon>Brassicaceae</taxon>
        <taxon>Camelineae</taxon>
        <taxon>Camelina</taxon>
    </lineage>
</organism>
<accession>A0ABM0X555</accession>
<dbReference type="Gene3D" id="3.30.2170.10">
    <property type="entry name" value="archaeoglobus fulgidus dsm 4304 superfamily"/>
    <property type="match status" value="1"/>
</dbReference>
<evidence type="ECO:0000256" key="4">
    <source>
        <dbReference type="ARBA" id="ARBA00022759"/>
    </source>
</evidence>
<keyword evidence="2" id="KW-0963">Cytoplasm</keyword>
<keyword evidence="6" id="KW-1185">Reference proteome</keyword>
<keyword evidence="4" id="KW-0255">Endonuclease</keyword>
<evidence type="ECO:0000256" key="5">
    <source>
        <dbReference type="ARBA" id="ARBA00022801"/>
    </source>
</evidence>
<evidence type="ECO:0000256" key="1">
    <source>
        <dbReference type="ARBA" id="ARBA00004496"/>
    </source>
</evidence>
<protein>
    <submittedName>
        <fullName evidence="7">Endonuclease V-like</fullName>
    </submittedName>
</protein>
<dbReference type="InterPro" id="IPR007581">
    <property type="entry name" value="Endonuclease-V"/>
</dbReference>
<evidence type="ECO:0000256" key="2">
    <source>
        <dbReference type="ARBA" id="ARBA00022490"/>
    </source>
</evidence>
<reference evidence="7" key="2">
    <citation type="submission" date="2025-08" db="UniProtKB">
        <authorList>
            <consortium name="RefSeq"/>
        </authorList>
    </citation>
    <scope>IDENTIFICATION</scope>
    <source>
        <tissue evidence="7">Leaf</tissue>
    </source>
</reference>
<reference evidence="6" key="1">
    <citation type="journal article" date="2014" name="Nat. Commun.">
        <title>The emerging biofuel crop Camelina sativa retains a highly undifferentiated hexaploid genome structure.</title>
        <authorList>
            <person name="Kagale S."/>
            <person name="Koh C."/>
            <person name="Nixon J."/>
            <person name="Bollina V."/>
            <person name="Clarke W.E."/>
            <person name="Tuteja R."/>
            <person name="Spillane C."/>
            <person name="Robinson S.J."/>
            <person name="Links M.G."/>
            <person name="Clarke C."/>
            <person name="Higgins E.E."/>
            <person name="Huebert T."/>
            <person name="Sharpe A.G."/>
            <person name="Parkin I.A."/>
        </authorList>
    </citation>
    <scope>NUCLEOTIDE SEQUENCE [LARGE SCALE GENOMIC DNA]</scope>
    <source>
        <strain evidence="6">cv. DH55</strain>
    </source>
</reference>
<name>A0ABM0X555_CAMSA</name>
<evidence type="ECO:0000256" key="3">
    <source>
        <dbReference type="ARBA" id="ARBA00022722"/>
    </source>
</evidence>
<dbReference type="Proteomes" id="UP000694864">
    <property type="component" value="Chromosome 17"/>
</dbReference>
<keyword evidence="3" id="KW-0540">Nuclease</keyword>
<proteinExistence type="predicted"/>
<gene>
    <name evidence="7" type="primary">LOC104759642</name>
</gene>